<evidence type="ECO:0000259" key="5">
    <source>
        <dbReference type="Pfam" id="PF01182"/>
    </source>
</evidence>
<dbReference type="EMBL" id="SJPX01000001">
    <property type="protein sequence ID" value="TWU58278.1"/>
    <property type="molecule type" value="Genomic_DNA"/>
</dbReference>
<comment type="caution">
    <text evidence="6">The sequence shown here is derived from an EMBL/GenBank/DDBJ whole genome shotgun (WGS) entry which is preliminary data.</text>
</comment>
<evidence type="ECO:0000256" key="2">
    <source>
        <dbReference type="ARBA" id="ARBA00022801"/>
    </source>
</evidence>
<reference evidence="6 7" key="1">
    <citation type="submission" date="2019-02" db="EMBL/GenBank/DDBJ databases">
        <title>Deep-cultivation of Planctomycetes and their phenomic and genomic characterization uncovers novel biology.</title>
        <authorList>
            <person name="Wiegand S."/>
            <person name="Jogler M."/>
            <person name="Boedeker C."/>
            <person name="Pinto D."/>
            <person name="Vollmers J."/>
            <person name="Rivas-Marin E."/>
            <person name="Kohn T."/>
            <person name="Peeters S.H."/>
            <person name="Heuer A."/>
            <person name="Rast P."/>
            <person name="Oberbeckmann S."/>
            <person name="Bunk B."/>
            <person name="Jeske O."/>
            <person name="Meyerdierks A."/>
            <person name="Storesund J.E."/>
            <person name="Kallscheuer N."/>
            <person name="Luecker S."/>
            <person name="Lage O.M."/>
            <person name="Pohl T."/>
            <person name="Merkel B.J."/>
            <person name="Hornburger P."/>
            <person name="Mueller R.-W."/>
            <person name="Bruemmer F."/>
            <person name="Labrenz M."/>
            <person name="Spormann A.M."/>
            <person name="Op Den Camp H."/>
            <person name="Overmann J."/>
            <person name="Amann R."/>
            <person name="Jetten M.S.M."/>
            <person name="Mascher T."/>
            <person name="Medema M.H."/>
            <person name="Devos D.P."/>
            <person name="Kaster A.-K."/>
            <person name="Ovreas L."/>
            <person name="Rohde M."/>
            <person name="Galperin M.Y."/>
            <person name="Jogler C."/>
        </authorList>
    </citation>
    <scope>NUCLEOTIDE SEQUENCE [LARGE SCALE GENOMIC DNA]</scope>
    <source>
        <strain evidence="6 7">Poly59</strain>
    </source>
</reference>
<evidence type="ECO:0000256" key="1">
    <source>
        <dbReference type="ARBA" id="ARBA00000644"/>
    </source>
</evidence>
<dbReference type="GO" id="GO:0006046">
    <property type="term" value="P:N-acetylglucosamine catabolic process"/>
    <property type="evidence" value="ECO:0007669"/>
    <property type="project" value="UniProtKB-UniRule"/>
</dbReference>
<feature type="domain" description="Glucosamine/galactosamine-6-phosphate isomerase" evidence="5">
    <location>
        <begin position="12"/>
        <end position="230"/>
    </location>
</feature>
<dbReference type="InterPro" id="IPR006148">
    <property type="entry name" value="Glc/Gal-6P_isomerase"/>
</dbReference>
<name>A0A5C6FA67_9BACT</name>
<feature type="active site" description="Proton acceptor; for ring-opening step" evidence="4">
    <location>
        <position position="142"/>
    </location>
</feature>
<dbReference type="InterPro" id="IPR004547">
    <property type="entry name" value="Glucosamine6P_isomerase"/>
</dbReference>
<feature type="active site" description="For ring-opening step" evidence="4">
    <location>
        <position position="140"/>
    </location>
</feature>
<dbReference type="InterPro" id="IPR037171">
    <property type="entry name" value="NagB/RpiA_transferase-like"/>
</dbReference>
<comment type="function">
    <text evidence="4">Catalyzes the reversible isomerization-deamination of glucosamine 6-phosphate (GlcN6P) to form fructose 6-phosphate (Fru6P) and ammonium ion.</text>
</comment>
<keyword evidence="7" id="KW-1185">Reference proteome</keyword>
<keyword evidence="2 4" id="KW-0378">Hydrolase</keyword>
<dbReference type="PANTHER" id="PTHR11280">
    <property type="entry name" value="GLUCOSAMINE-6-PHOSPHATE ISOMERASE"/>
    <property type="match status" value="1"/>
</dbReference>
<dbReference type="InterPro" id="IPR018321">
    <property type="entry name" value="Glucosamine6P_isomerase_CS"/>
</dbReference>
<dbReference type="GO" id="GO:0005975">
    <property type="term" value="P:carbohydrate metabolic process"/>
    <property type="evidence" value="ECO:0007669"/>
    <property type="project" value="InterPro"/>
</dbReference>
<comment type="pathway">
    <text evidence="4">Amino-sugar metabolism; N-acetylneuraminate degradation; D-fructose 6-phosphate from N-acetylneuraminate: step 5/5.</text>
</comment>
<evidence type="ECO:0000313" key="6">
    <source>
        <dbReference type="EMBL" id="TWU58278.1"/>
    </source>
</evidence>
<accession>A0A5C6FA67</accession>
<dbReference type="PROSITE" id="PS01161">
    <property type="entry name" value="GLC_GALNAC_ISOMERASE"/>
    <property type="match status" value="1"/>
</dbReference>
<feature type="active site" description="Proton acceptor; for enolization step" evidence="4">
    <location>
        <position position="71"/>
    </location>
</feature>
<evidence type="ECO:0000256" key="4">
    <source>
        <dbReference type="HAMAP-Rule" id="MF_01241"/>
    </source>
</evidence>
<dbReference type="Gene3D" id="3.40.50.1360">
    <property type="match status" value="1"/>
</dbReference>
<comment type="catalytic activity">
    <reaction evidence="1 4">
        <text>alpha-D-glucosamine 6-phosphate + H2O = beta-D-fructose 6-phosphate + NH4(+)</text>
        <dbReference type="Rhea" id="RHEA:12172"/>
        <dbReference type="ChEBI" id="CHEBI:15377"/>
        <dbReference type="ChEBI" id="CHEBI:28938"/>
        <dbReference type="ChEBI" id="CHEBI:57634"/>
        <dbReference type="ChEBI" id="CHEBI:75989"/>
        <dbReference type="EC" id="3.5.99.6"/>
    </reaction>
</comment>
<keyword evidence="3 4" id="KW-0119">Carbohydrate metabolism</keyword>
<comment type="caution">
    <text evidence="4">Lacks conserved residue(s) required for the propagation of feature annotation.</text>
</comment>
<gene>
    <name evidence="6" type="primary">nagB_2</name>
    <name evidence="4" type="synonym">nagB</name>
    <name evidence="6" type="ORF">Poly59_11890</name>
</gene>
<evidence type="ECO:0000313" key="7">
    <source>
        <dbReference type="Proteomes" id="UP000317977"/>
    </source>
</evidence>
<dbReference type="FunFam" id="3.40.50.1360:FF:000003">
    <property type="entry name" value="Glucosamine-6-phosphate deaminase"/>
    <property type="match status" value="1"/>
</dbReference>
<dbReference type="SUPFAM" id="SSF100950">
    <property type="entry name" value="NagB/RpiA/CoA transferase-like"/>
    <property type="match status" value="1"/>
</dbReference>
<dbReference type="CDD" id="cd01399">
    <property type="entry name" value="GlcN6P_deaminase"/>
    <property type="match status" value="1"/>
</dbReference>
<dbReference type="AlphaFoldDB" id="A0A5C6FA67"/>
<dbReference type="GO" id="GO:0004342">
    <property type="term" value="F:glucosamine-6-phosphate deaminase activity"/>
    <property type="evidence" value="ECO:0007669"/>
    <property type="project" value="UniProtKB-UniRule"/>
</dbReference>
<dbReference type="NCBIfam" id="TIGR00502">
    <property type="entry name" value="nagB"/>
    <property type="match status" value="1"/>
</dbReference>
<proteinExistence type="inferred from homology"/>
<dbReference type="GO" id="GO:0019262">
    <property type="term" value="P:N-acetylneuraminate catabolic process"/>
    <property type="evidence" value="ECO:0007669"/>
    <property type="project" value="UniProtKB-UniRule"/>
</dbReference>
<evidence type="ECO:0000256" key="3">
    <source>
        <dbReference type="ARBA" id="ARBA00023277"/>
    </source>
</evidence>
<dbReference type="GO" id="GO:0005737">
    <property type="term" value="C:cytoplasm"/>
    <property type="evidence" value="ECO:0007669"/>
    <property type="project" value="TreeGrafter"/>
</dbReference>
<organism evidence="6 7">
    <name type="scientific">Rubripirellula reticaptiva</name>
    <dbReference type="NCBI Taxonomy" id="2528013"/>
    <lineage>
        <taxon>Bacteria</taxon>
        <taxon>Pseudomonadati</taxon>
        <taxon>Planctomycetota</taxon>
        <taxon>Planctomycetia</taxon>
        <taxon>Pirellulales</taxon>
        <taxon>Pirellulaceae</taxon>
        <taxon>Rubripirellula</taxon>
    </lineage>
</organism>
<dbReference type="GO" id="GO:0006043">
    <property type="term" value="P:glucosamine catabolic process"/>
    <property type="evidence" value="ECO:0007669"/>
    <property type="project" value="TreeGrafter"/>
</dbReference>
<protein>
    <recommendedName>
        <fullName evidence="4">Glucosamine-6-phosphate deaminase</fullName>
        <ecNumber evidence="4">3.5.99.6</ecNumber>
    </recommendedName>
    <alternativeName>
        <fullName evidence="4">GlcN6P deaminase</fullName>
        <shortName evidence="4">GNPDA</shortName>
    </alternativeName>
    <alternativeName>
        <fullName evidence="4">Glucosamine-6-phosphate isomerase</fullName>
    </alternativeName>
</protein>
<dbReference type="Pfam" id="PF01182">
    <property type="entry name" value="Glucosamine_iso"/>
    <property type="match status" value="1"/>
</dbReference>
<dbReference type="Proteomes" id="UP000317977">
    <property type="component" value="Unassembled WGS sequence"/>
</dbReference>
<dbReference type="GO" id="GO:0042802">
    <property type="term" value="F:identical protein binding"/>
    <property type="evidence" value="ECO:0007669"/>
    <property type="project" value="TreeGrafter"/>
</dbReference>
<dbReference type="RefSeq" id="WP_146533043.1">
    <property type="nucleotide sequence ID" value="NZ_SJPX01000001.1"/>
</dbReference>
<feature type="active site" description="For ring-opening step" evidence="4">
    <location>
        <position position="147"/>
    </location>
</feature>
<dbReference type="PANTHER" id="PTHR11280:SF5">
    <property type="entry name" value="GLUCOSAMINE-6-PHOSPHATE ISOMERASE"/>
    <property type="match status" value="1"/>
</dbReference>
<sequence length="249" mass="26407">MKNSPKIVTVKTAADVAEYTADVFAAAIKSNPKIVLGLATGSSPIGCYQRLVERSRGGEFSFAQATSFNLDEYIGLDADHPQSFRHFMQSQLFDLIDIRPSNTFVPDGKCPDVAKHVANYELKITEAGGIEIQLLGIGTNGHIAFNEPGSAADSRTREVSLTRQTIESNSRFFPSIADVPTTAITMGIGTILEAKQIVLIATGAGKAKAVAEAIEGPMTIDCPASLLQSHPNVIFVVDQAAGSGLTPKT</sequence>
<dbReference type="OrthoDB" id="9791139at2"/>
<dbReference type="EC" id="3.5.99.6" evidence="4"/>
<dbReference type="HAMAP" id="MF_01241">
    <property type="entry name" value="GlcN6P_deamin"/>
    <property type="match status" value="1"/>
</dbReference>
<comment type="similarity">
    <text evidence="4">Belongs to the glucosamine/galactosamine-6-phosphate isomerase family. NagB subfamily.</text>
</comment>
<dbReference type="UniPathway" id="UPA00629">
    <property type="reaction ID" value="UER00684"/>
</dbReference>